<keyword evidence="3" id="KW-1185">Reference proteome</keyword>
<accession>A0ABY3L2B7</accession>
<dbReference type="PROSITE" id="PS51257">
    <property type="entry name" value="PROKAR_LIPOPROTEIN"/>
    <property type="match status" value="1"/>
</dbReference>
<evidence type="ECO:0000256" key="1">
    <source>
        <dbReference type="SAM" id="SignalP"/>
    </source>
</evidence>
<protein>
    <recommendedName>
        <fullName evidence="4">Lipoprotein</fullName>
    </recommendedName>
</protein>
<dbReference type="Proteomes" id="UP000321317">
    <property type="component" value="Unassembled WGS sequence"/>
</dbReference>
<dbReference type="RefSeq" id="WP_147734545.1">
    <property type="nucleotide sequence ID" value="NZ_VRMA01000036.1"/>
</dbReference>
<sequence>MKKIVKLGLGASVVITVTLFLAGCGSDMVDTEKKDEAYYQNPANYKETLAKIEWCFDKLDSPLSNLKEVVECKEQGFHMNSKCWSYEEFENVRREKMKTLLDEINAFNCKNVMYLCDERNGKKILNGAKQ</sequence>
<feature type="chain" id="PRO_5045228007" description="Lipoprotein" evidence="1">
    <location>
        <begin position="23"/>
        <end position="130"/>
    </location>
</feature>
<comment type="caution">
    <text evidence="2">The sequence shown here is derived from an EMBL/GenBank/DDBJ whole genome shotgun (WGS) entry which is preliminary data.</text>
</comment>
<evidence type="ECO:0000313" key="3">
    <source>
        <dbReference type="Proteomes" id="UP000321317"/>
    </source>
</evidence>
<proteinExistence type="predicted"/>
<dbReference type="EMBL" id="VRMA01000036">
    <property type="protein sequence ID" value="TXK58161.1"/>
    <property type="molecule type" value="Genomic_DNA"/>
</dbReference>
<evidence type="ECO:0008006" key="4">
    <source>
        <dbReference type="Google" id="ProtNLM"/>
    </source>
</evidence>
<reference evidence="2 3" key="1">
    <citation type="submission" date="2019-08" db="EMBL/GenBank/DDBJ databases">
        <title>Rapid identification of Enteric Bacteria from Whole Genome Sequences (WGS) using Average Nucleotide Identity (ANI).</title>
        <authorList>
            <person name="Lane C."/>
        </authorList>
    </citation>
    <scope>NUCLEOTIDE SEQUENCE [LARGE SCALE GENOMIC DNA]</scope>
    <source>
        <strain evidence="2 3">D4984</strain>
    </source>
</reference>
<evidence type="ECO:0000313" key="2">
    <source>
        <dbReference type="EMBL" id="TXK58161.1"/>
    </source>
</evidence>
<feature type="signal peptide" evidence="1">
    <location>
        <begin position="1"/>
        <end position="22"/>
    </location>
</feature>
<gene>
    <name evidence="2" type="ORF">FVD16_03855</name>
</gene>
<organism evidence="2 3">
    <name type="scientific">Campylobacter helveticus</name>
    <dbReference type="NCBI Taxonomy" id="28898"/>
    <lineage>
        <taxon>Bacteria</taxon>
        <taxon>Pseudomonadati</taxon>
        <taxon>Campylobacterota</taxon>
        <taxon>Epsilonproteobacteria</taxon>
        <taxon>Campylobacterales</taxon>
        <taxon>Campylobacteraceae</taxon>
        <taxon>Campylobacter</taxon>
    </lineage>
</organism>
<keyword evidence="1" id="KW-0732">Signal</keyword>
<name>A0ABY3L2B7_9BACT</name>